<reference evidence="1" key="1">
    <citation type="submission" date="2021-02" db="EMBL/GenBank/DDBJ databases">
        <title>Natronogracilivirga saccharolytica gen. nov. sp. nov. a new anaerobic, haloalkiliphilic carbohydrate-fermenting bacterium from soda lake and proposing of Cyclonatronumiaceae fam. nov. in the phylum Balneolaeota.</title>
        <authorList>
            <person name="Zhilina T.N."/>
            <person name="Sorokin D.Y."/>
            <person name="Zavarzina D.G."/>
            <person name="Toshchakov S.V."/>
            <person name="Kublanov I.V."/>
        </authorList>
    </citation>
    <scope>NUCLEOTIDE SEQUENCE</scope>
    <source>
        <strain evidence="1">Z-1702</strain>
    </source>
</reference>
<gene>
    <name evidence="1" type="ORF">NATSA_08520</name>
</gene>
<keyword evidence="2" id="KW-1185">Reference proteome</keyword>
<accession>A0A8J7RKW6</accession>
<dbReference type="RefSeq" id="WP_210511651.1">
    <property type="nucleotide sequence ID" value="NZ_JAFIDN010000005.1"/>
</dbReference>
<sequence length="151" mass="17104">MRYPNTKNTTAIFAAFIPLLIITLFFITQGESTTNNMDGNQETVQNQSMNWAFDADNVVFTSSEMSRLARELHEESEGYQRAAVLDSLLLQITARLTTNEQPVPMALTDLLRDVSVAHPESETRLFAYTAMMKALENEELSYETHEEFASN</sequence>
<evidence type="ECO:0000313" key="2">
    <source>
        <dbReference type="Proteomes" id="UP000673975"/>
    </source>
</evidence>
<protein>
    <submittedName>
        <fullName evidence="1">Uncharacterized protein</fullName>
    </submittedName>
</protein>
<comment type="caution">
    <text evidence="1">The sequence shown here is derived from an EMBL/GenBank/DDBJ whole genome shotgun (WGS) entry which is preliminary data.</text>
</comment>
<name>A0A8J7RKW6_9BACT</name>
<dbReference type="Proteomes" id="UP000673975">
    <property type="component" value="Unassembled WGS sequence"/>
</dbReference>
<dbReference type="EMBL" id="JAFIDN010000005">
    <property type="protein sequence ID" value="MBP3192705.1"/>
    <property type="molecule type" value="Genomic_DNA"/>
</dbReference>
<organism evidence="1 2">
    <name type="scientific">Natronogracilivirga saccharolytica</name>
    <dbReference type="NCBI Taxonomy" id="2812953"/>
    <lineage>
        <taxon>Bacteria</taxon>
        <taxon>Pseudomonadati</taxon>
        <taxon>Balneolota</taxon>
        <taxon>Balneolia</taxon>
        <taxon>Balneolales</taxon>
        <taxon>Cyclonatronaceae</taxon>
        <taxon>Natronogracilivirga</taxon>
    </lineage>
</organism>
<evidence type="ECO:0000313" key="1">
    <source>
        <dbReference type="EMBL" id="MBP3192705.1"/>
    </source>
</evidence>
<dbReference type="AlphaFoldDB" id="A0A8J7RKW6"/>
<proteinExistence type="predicted"/>